<sequence length="486" mass="52612">MKLSELLTGLAYVKYDAEITHIALDSREITMGGVFFAVAGAMQHGLSYAAQVQQQGAVAIVYDPAKQGAKLAEKISGLPLIAVDNLTEKMGGIAARFYANPAQHLNIIGITGTNGKTSCSQFLAQTMGACGVIGTLGWGLCSDLNSTSNTTPDAFAMQKILAHFVNQGLVNVAMEVSSHGVDQGRISAISFSGAVFNNLSRDHLDYHGSMEAYFLTKLRLLKCKGLRFVVVNLDDAYAERVIAAISDGVRILTYSLQDKVHSLDSSLTARNIKYTLAGIECDVFWQSQQAILKVSLLGDFNLQNIMAVLAVLLETGRPLTECLAAIQLIKPVIGRMECFTGKAGKPMVVVDYAHTPDALNKVLSTLRRHCTAQLSVVFGCGGERDKGKRAEMGHIAERLADRIIVTDDNPRFEDGETIINQIISGLKMNKVTVISNRKAAIEKSILMSSAQDIVLVAGKGHEDYQELKGVKYPFSDREIVQELLVA</sequence>
<comment type="function">
    <text evidence="7">Catalyzes the addition of meso-diaminopimelic acid to the nucleotide precursor UDP-N-acetylmuramoyl-L-alanyl-D-glutamate (UMAG) in the biosynthesis of bacterial cell-wall peptidoglycan.</text>
</comment>
<feature type="binding site" evidence="7">
    <location>
        <position position="185"/>
    </location>
    <ligand>
        <name>UDP-N-acetyl-alpha-D-muramoyl-L-alanyl-D-glutamate</name>
        <dbReference type="ChEBI" id="CHEBI:83900"/>
    </ligand>
</feature>
<evidence type="ECO:0000256" key="2">
    <source>
        <dbReference type="ARBA" id="ARBA00022618"/>
    </source>
</evidence>
<dbReference type="InterPro" id="IPR036565">
    <property type="entry name" value="Mur-like_cat_sf"/>
</dbReference>
<feature type="binding site" evidence="7">
    <location>
        <position position="177"/>
    </location>
    <ligand>
        <name>UDP-N-acetyl-alpha-D-muramoyl-L-alanyl-D-glutamate</name>
        <dbReference type="ChEBI" id="CHEBI:83900"/>
    </ligand>
</feature>
<dbReference type="SUPFAM" id="SSF53623">
    <property type="entry name" value="MurD-like peptide ligases, catalytic domain"/>
    <property type="match status" value="1"/>
</dbReference>
<keyword evidence="4 7" id="KW-0573">Peptidoglycan synthesis</keyword>
<comment type="caution">
    <text evidence="12">The sequence shown here is derived from an EMBL/GenBank/DDBJ whole genome shotgun (WGS) entry which is preliminary data.</text>
</comment>
<dbReference type="SUPFAM" id="SSF63418">
    <property type="entry name" value="MurE/MurF N-terminal domain"/>
    <property type="match status" value="1"/>
</dbReference>
<dbReference type="InterPro" id="IPR004101">
    <property type="entry name" value="Mur_ligase_C"/>
</dbReference>
<proteinExistence type="inferred from homology"/>
<feature type="domain" description="Mur ligase central" evidence="11">
    <location>
        <begin position="110"/>
        <end position="311"/>
    </location>
</feature>
<feature type="binding site" evidence="7">
    <location>
        <position position="183"/>
    </location>
    <ligand>
        <name>UDP-N-acetyl-alpha-D-muramoyl-L-alanyl-D-glutamate</name>
        <dbReference type="ChEBI" id="CHEBI:83900"/>
    </ligand>
</feature>
<keyword evidence="3 7" id="KW-0133">Cell shape</keyword>
<dbReference type="NCBIfam" id="NF001124">
    <property type="entry name" value="PRK00139.1-2"/>
    <property type="match status" value="1"/>
</dbReference>
<evidence type="ECO:0000256" key="7">
    <source>
        <dbReference type="HAMAP-Rule" id="MF_00208"/>
    </source>
</evidence>
<gene>
    <name evidence="7" type="primary">murE</name>
    <name evidence="12" type="ORF">AU255_04345</name>
</gene>
<comment type="subcellular location">
    <subcellularLocation>
        <location evidence="7 8">Cytoplasm</location>
    </subcellularLocation>
</comment>
<dbReference type="EC" id="6.3.2.13" evidence="7"/>
<keyword evidence="2 7" id="KW-0132">Cell division</keyword>
<dbReference type="EMBL" id="LPUF01000001">
    <property type="protein sequence ID" value="OQK17137.1"/>
    <property type="molecule type" value="Genomic_DNA"/>
</dbReference>
<keyword evidence="7" id="KW-0460">Magnesium</keyword>
<dbReference type="GO" id="GO:0009252">
    <property type="term" value="P:peptidoglycan biosynthetic process"/>
    <property type="evidence" value="ECO:0007669"/>
    <property type="project" value="UniProtKB-UniRule"/>
</dbReference>
<evidence type="ECO:0000256" key="5">
    <source>
        <dbReference type="ARBA" id="ARBA00023306"/>
    </source>
</evidence>
<protein>
    <recommendedName>
        <fullName evidence="7">UDP-N-acetylmuramoyl-L-alanyl-D-glutamate--2,6-diaminopimelate ligase</fullName>
        <ecNumber evidence="7">6.3.2.13</ecNumber>
    </recommendedName>
    <alternativeName>
        <fullName evidence="7">Meso-A2pm-adding enzyme</fullName>
    </alternativeName>
    <alternativeName>
        <fullName evidence="7">Meso-diaminopimelate-adding enzyme</fullName>
    </alternativeName>
    <alternativeName>
        <fullName evidence="7">UDP-MurNAc-L-Ala-D-Glu:meso-diaminopimelate ligase</fullName>
    </alternativeName>
    <alternativeName>
        <fullName evidence="7">UDP-MurNAc-tripeptide synthetase</fullName>
    </alternativeName>
    <alternativeName>
        <fullName evidence="7">UDP-N-acetylmuramyl-tripeptide synthetase</fullName>
    </alternativeName>
</protein>
<dbReference type="PANTHER" id="PTHR23135:SF4">
    <property type="entry name" value="UDP-N-ACETYLMURAMOYL-L-ALANYL-D-GLUTAMATE--2,6-DIAMINOPIMELATE LIGASE MURE HOMOLOG, CHLOROPLASTIC"/>
    <property type="match status" value="1"/>
</dbReference>
<dbReference type="NCBIfam" id="TIGR01085">
    <property type="entry name" value="murE"/>
    <property type="match status" value="1"/>
</dbReference>
<dbReference type="OrthoDB" id="9800958at2"/>
<accession>A0A1V8M6G5</accession>
<evidence type="ECO:0000256" key="8">
    <source>
        <dbReference type="RuleBase" id="RU004135"/>
    </source>
</evidence>
<dbReference type="InterPro" id="IPR035911">
    <property type="entry name" value="MurE/MurF_N"/>
</dbReference>
<dbReference type="Pfam" id="PF01225">
    <property type="entry name" value="Mur_ligase"/>
    <property type="match status" value="1"/>
</dbReference>
<comment type="catalytic activity">
    <reaction evidence="7">
        <text>UDP-N-acetyl-alpha-D-muramoyl-L-alanyl-D-glutamate + meso-2,6-diaminopimelate + ATP = UDP-N-acetyl-alpha-D-muramoyl-L-alanyl-gamma-D-glutamyl-meso-2,6-diaminopimelate + ADP + phosphate + H(+)</text>
        <dbReference type="Rhea" id="RHEA:23676"/>
        <dbReference type="ChEBI" id="CHEBI:15378"/>
        <dbReference type="ChEBI" id="CHEBI:30616"/>
        <dbReference type="ChEBI" id="CHEBI:43474"/>
        <dbReference type="ChEBI" id="CHEBI:57791"/>
        <dbReference type="ChEBI" id="CHEBI:83900"/>
        <dbReference type="ChEBI" id="CHEBI:83905"/>
        <dbReference type="ChEBI" id="CHEBI:456216"/>
        <dbReference type="EC" id="6.3.2.13"/>
    </reaction>
</comment>
<evidence type="ECO:0000256" key="4">
    <source>
        <dbReference type="ARBA" id="ARBA00022984"/>
    </source>
</evidence>
<dbReference type="Pfam" id="PF02875">
    <property type="entry name" value="Mur_ligase_C"/>
    <property type="match status" value="1"/>
</dbReference>
<feature type="binding site" evidence="7">
    <location>
        <position position="462"/>
    </location>
    <ligand>
        <name>meso-2,6-diaminopimelate</name>
        <dbReference type="ChEBI" id="CHEBI:57791"/>
    </ligand>
</feature>
<evidence type="ECO:0000256" key="6">
    <source>
        <dbReference type="ARBA" id="ARBA00023316"/>
    </source>
</evidence>
<dbReference type="HAMAP" id="MF_00208">
    <property type="entry name" value="MurE"/>
    <property type="match status" value="1"/>
</dbReference>
<dbReference type="Gene3D" id="3.40.1390.10">
    <property type="entry name" value="MurE/MurF, N-terminal domain"/>
    <property type="match status" value="1"/>
</dbReference>
<dbReference type="AlphaFoldDB" id="A0A1V8M6G5"/>
<keyword evidence="7" id="KW-0067">ATP-binding</keyword>
<feature type="short sequence motif" description="Meso-diaminopimelate recognition motif" evidence="7">
    <location>
        <begin position="408"/>
        <end position="411"/>
    </location>
</feature>
<evidence type="ECO:0000256" key="3">
    <source>
        <dbReference type="ARBA" id="ARBA00022960"/>
    </source>
</evidence>
<dbReference type="GO" id="GO:0005524">
    <property type="term" value="F:ATP binding"/>
    <property type="evidence" value="ECO:0007669"/>
    <property type="project" value="UniProtKB-UniRule"/>
</dbReference>
<comment type="pathway">
    <text evidence="7 8">Cell wall biogenesis; peptidoglycan biosynthesis.</text>
</comment>
<feature type="binding site" evidence="7">
    <location>
        <position position="384"/>
    </location>
    <ligand>
        <name>meso-2,6-diaminopimelate</name>
        <dbReference type="ChEBI" id="CHEBI:57791"/>
    </ligand>
</feature>
<dbReference type="InterPro" id="IPR013221">
    <property type="entry name" value="Mur_ligase_cen"/>
</dbReference>
<keyword evidence="5 7" id="KW-0131">Cell cycle</keyword>
<dbReference type="GO" id="GO:0071555">
    <property type="term" value="P:cell wall organization"/>
    <property type="evidence" value="ECO:0007669"/>
    <property type="project" value="UniProtKB-KW"/>
</dbReference>
<dbReference type="RefSeq" id="WP_080521749.1">
    <property type="nucleotide sequence ID" value="NZ_LPUF01000001.1"/>
</dbReference>
<dbReference type="PANTHER" id="PTHR23135">
    <property type="entry name" value="MUR LIGASE FAMILY MEMBER"/>
    <property type="match status" value="1"/>
</dbReference>
<evidence type="ECO:0000256" key="1">
    <source>
        <dbReference type="ARBA" id="ARBA00005898"/>
    </source>
</evidence>
<dbReference type="Proteomes" id="UP000191980">
    <property type="component" value="Unassembled WGS sequence"/>
</dbReference>
<feature type="domain" description="Mur ligase C-terminal" evidence="10">
    <location>
        <begin position="334"/>
        <end position="460"/>
    </location>
</feature>
<reference evidence="12 13" key="1">
    <citation type="submission" date="2015-12" db="EMBL/GenBank/DDBJ databases">
        <authorList>
            <person name="Shamseldin A."/>
            <person name="Moawad H."/>
            <person name="Abd El-Rahim W.M."/>
            <person name="Sadowsky M.J."/>
        </authorList>
    </citation>
    <scope>NUCLEOTIDE SEQUENCE [LARGE SCALE GENOMIC DNA]</scope>
    <source>
        <strain evidence="12 13">WF1</strain>
    </source>
</reference>
<name>A0A1V8M6G5_9GAMM</name>
<comment type="caution">
    <text evidence="7">Lacks conserved residue(s) required for the propagation of feature annotation.</text>
</comment>
<evidence type="ECO:0000313" key="12">
    <source>
        <dbReference type="EMBL" id="OQK17137.1"/>
    </source>
</evidence>
<feature type="binding site" evidence="7">
    <location>
        <position position="26"/>
    </location>
    <ligand>
        <name>UDP-N-acetyl-alpha-D-muramoyl-L-alanyl-D-glutamate</name>
        <dbReference type="ChEBI" id="CHEBI:83900"/>
    </ligand>
</feature>
<feature type="modified residue" description="N6-carboxylysine" evidence="7">
    <location>
        <position position="217"/>
    </location>
</feature>
<evidence type="ECO:0000259" key="9">
    <source>
        <dbReference type="Pfam" id="PF01225"/>
    </source>
</evidence>
<feature type="binding site" evidence="7">
    <location>
        <position position="149"/>
    </location>
    <ligand>
        <name>UDP-N-acetyl-alpha-D-muramoyl-L-alanyl-D-glutamate</name>
        <dbReference type="ChEBI" id="CHEBI:83900"/>
    </ligand>
</feature>
<dbReference type="GO" id="GO:0000287">
    <property type="term" value="F:magnesium ion binding"/>
    <property type="evidence" value="ECO:0007669"/>
    <property type="project" value="UniProtKB-UniRule"/>
</dbReference>
<feature type="domain" description="Mur ligase N-terminal catalytic" evidence="9">
    <location>
        <begin position="18"/>
        <end position="98"/>
    </location>
</feature>
<dbReference type="Pfam" id="PF08245">
    <property type="entry name" value="Mur_ligase_M"/>
    <property type="match status" value="1"/>
</dbReference>
<keyword evidence="13" id="KW-1185">Reference proteome</keyword>
<dbReference type="GO" id="GO:0051301">
    <property type="term" value="P:cell division"/>
    <property type="evidence" value="ECO:0007669"/>
    <property type="project" value="UniProtKB-KW"/>
</dbReference>
<keyword evidence="7 12" id="KW-0436">Ligase</keyword>
<keyword evidence="7" id="KW-0963">Cytoplasm</keyword>
<dbReference type="Gene3D" id="3.40.1190.10">
    <property type="entry name" value="Mur-like, catalytic domain"/>
    <property type="match status" value="1"/>
</dbReference>
<dbReference type="SUPFAM" id="SSF53244">
    <property type="entry name" value="MurD-like peptide ligases, peptide-binding domain"/>
    <property type="match status" value="1"/>
</dbReference>
<dbReference type="UniPathway" id="UPA00219"/>
<feature type="binding site" evidence="7">
    <location>
        <begin position="150"/>
        <end position="151"/>
    </location>
    <ligand>
        <name>UDP-N-acetyl-alpha-D-muramoyl-L-alanyl-D-glutamate</name>
        <dbReference type="ChEBI" id="CHEBI:83900"/>
    </ligand>
</feature>
<dbReference type="STRING" id="1420851.AU255_04345"/>
<evidence type="ECO:0000313" key="13">
    <source>
        <dbReference type="Proteomes" id="UP000191980"/>
    </source>
</evidence>
<dbReference type="Gene3D" id="3.90.190.20">
    <property type="entry name" value="Mur ligase, C-terminal domain"/>
    <property type="match status" value="1"/>
</dbReference>
<comment type="PTM">
    <text evidence="7">Carboxylation is probably crucial for Mg(2+) binding and, consequently, for the gamma-phosphate positioning of ATP.</text>
</comment>
<dbReference type="NCBIfam" id="NF001126">
    <property type="entry name" value="PRK00139.1-4"/>
    <property type="match status" value="1"/>
</dbReference>
<dbReference type="GO" id="GO:0008360">
    <property type="term" value="P:regulation of cell shape"/>
    <property type="evidence" value="ECO:0007669"/>
    <property type="project" value="UniProtKB-KW"/>
</dbReference>
<feature type="binding site" evidence="7">
    <location>
        <begin position="112"/>
        <end position="118"/>
    </location>
    <ligand>
        <name>ATP</name>
        <dbReference type="ChEBI" id="CHEBI:30616"/>
    </ligand>
</feature>
<dbReference type="InterPro" id="IPR000713">
    <property type="entry name" value="Mur_ligase_N"/>
</dbReference>
<keyword evidence="6 7" id="KW-0961">Cell wall biogenesis/degradation</keyword>
<feature type="binding site" evidence="7">
    <location>
        <position position="458"/>
    </location>
    <ligand>
        <name>meso-2,6-diaminopimelate</name>
        <dbReference type="ChEBI" id="CHEBI:57791"/>
    </ligand>
</feature>
<feature type="binding site" evidence="7">
    <location>
        <position position="24"/>
    </location>
    <ligand>
        <name>UDP-N-acetyl-alpha-D-muramoyl-L-alanyl-D-glutamate</name>
        <dbReference type="ChEBI" id="CHEBI:83900"/>
    </ligand>
</feature>
<evidence type="ECO:0000259" key="10">
    <source>
        <dbReference type="Pfam" id="PF02875"/>
    </source>
</evidence>
<comment type="similarity">
    <text evidence="1 7">Belongs to the MurCDEF family. MurE subfamily.</text>
</comment>
<dbReference type="InterPro" id="IPR036615">
    <property type="entry name" value="Mur_ligase_C_dom_sf"/>
</dbReference>
<keyword evidence="7" id="KW-0547">Nucleotide-binding</keyword>
<dbReference type="InterPro" id="IPR005761">
    <property type="entry name" value="UDP-N-AcMur-Glu-dNH2Pim_ligase"/>
</dbReference>
<feature type="binding site" evidence="7">
    <location>
        <begin position="408"/>
        <end position="411"/>
    </location>
    <ligand>
        <name>meso-2,6-diaminopimelate</name>
        <dbReference type="ChEBI" id="CHEBI:57791"/>
    </ligand>
</feature>
<dbReference type="GO" id="GO:0008765">
    <property type="term" value="F:UDP-N-acetylmuramoylalanyl-D-glutamate-2,6-diaminopimelate ligase activity"/>
    <property type="evidence" value="ECO:0007669"/>
    <property type="project" value="UniProtKB-UniRule"/>
</dbReference>
<comment type="cofactor">
    <cofactor evidence="7">
        <name>Mg(2+)</name>
        <dbReference type="ChEBI" id="CHEBI:18420"/>
    </cofactor>
</comment>
<organism evidence="12 13">
    <name type="scientific">Methyloprofundus sedimenti</name>
    <dbReference type="NCBI Taxonomy" id="1420851"/>
    <lineage>
        <taxon>Bacteria</taxon>
        <taxon>Pseudomonadati</taxon>
        <taxon>Pseudomonadota</taxon>
        <taxon>Gammaproteobacteria</taxon>
        <taxon>Methylococcales</taxon>
        <taxon>Methylococcaceae</taxon>
        <taxon>Methyloprofundus</taxon>
    </lineage>
</organism>
<dbReference type="GO" id="GO:0005737">
    <property type="term" value="C:cytoplasm"/>
    <property type="evidence" value="ECO:0007669"/>
    <property type="project" value="UniProtKB-SubCell"/>
</dbReference>
<evidence type="ECO:0000259" key="11">
    <source>
        <dbReference type="Pfam" id="PF08245"/>
    </source>
</evidence>